<dbReference type="Proteomes" id="UP000181980">
    <property type="component" value="Unassembled WGS sequence"/>
</dbReference>
<organism evidence="5 6">
    <name type="scientific">Jiangella alba</name>
    <dbReference type="NCBI Taxonomy" id="561176"/>
    <lineage>
        <taxon>Bacteria</taxon>
        <taxon>Bacillati</taxon>
        <taxon>Actinomycetota</taxon>
        <taxon>Actinomycetes</taxon>
        <taxon>Jiangellales</taxon>
        <taxon>Jiangellaceae</taxon>
        <taxon>Jiangella</taxon>
    </lineage>
</organism>
<keyword evidence="3 4" id="KW-0732">Signal</keyword>
<dbReference type="SUPFAM" id="SSF53850">
    <property type="entry name" value="Periplasmic binding protein-like II"/>
    <property type="match status" value="1"/>
</dbReference>
<gene>
    <name evidence="5" type="ORF">SAMN04488561_6876</name>
</gene>
<evidence type="ECO:0000256" key="2">
    <source>
        <dbReference type="ARBA" id="ARBA00022448"/>
    </source>
</evidence>
<proteinExistence type="inferred from homology"/>
<dbReference type="EMBL" id="FNUC01000004">
    <property type="protein sequence ID" value="SEF18805.1"/>
    <property type="molecule type" value="Genomic_DNA"/>
</dbReference>
<accession>A0A1H5PYJ1</accession>
<keyword evidence="6" id="KW-1185">Reference proteome</keyword>
<evidence type="ECO:0000256" key="3">
    <source>
        <dbReference type="ARBA" id="ARBA00022729"/>
    </source>
</evidence>
<sequence length="467" mass="50859">MKVRRFAATAAATLTAALVLGACGPASPSNETDGSAGAELNAGQDYDPRAFEGSEINLMLIEHPFVASVQPLLEQFEEETGITVDVEVLNEQQGFDKLQADLSSGVGNYDVFMTDPLHNWQYAAAGWLEPLDSYVDNPAVTMPEYAVDDFVPGVLDAGRWNRELLTGLGEGDLWALPINFESYNLTYRPSVFEAAGVQVPQTYDDVLAATEQLAAAETTSGVFPIVTRFDKYWDLPYLTFASMAQAYGVRLLDDDGEVAIATDTAAEVTDLFIDIVKKGSPQDASAFTWYEVLQGMASGRFAMALNEADLFAPTYEDAAESNIADDVGYALVPEGPEGRFASAWIWQLSMASASEEKGAAWTFLQWLTSPDVLVQTNLAGNMNPVRASAWENEELAGLVDSWGSTAGEYRQVLEETAEIAEIRFPPHPELTRALDIWAEAIQKSFFDGNTKQNLESARDEIAGFLAQ</sequence>
<dbReference type="PROSITE" id="PS51257">
    <property type="entry name" value="PROKAR_LIPOPROTEIN"/>
    <property type="match status" value="1"/>
</dbReference>
<dbReference type="OrthoDB" id="9770625at2"/>
<dbReference type="STRING" id="561176.SAMN04488561_6876"/>
<feature type="signal peptide" evidence="4">
    <location>
        <begin position="1"/>
        <end position="21"/>
    </location>
</feature>
<reference evidence="6" key="1">
    <citation type="submission" date="2016-10" db="EMBL/GenBank/DDBJ databases">
        <authorList>
            <person name="Varghese N."/>
            <person name="Submissions S."/>
        </authorList>
    </citation>
    <scope>NUCLEOTIDE SEQUENCE [LARGE SCALE GENOMIC DNA]</scope>
    <source>
        <strain evidence="6">DSM 45237</strain>
    </source>
</reference>
<dbReference type="InterPro" id="IPR050490">
    <property type="entry name" value="Bact_solute-bd_prot1"/>
</dbReference>
<evidence type="ECO:0000256" key="1">
    <source>
        <dbReference type="ARBA" id="ARBA00008520"/>
    </source>
</evidence>
<dbReference type="RefSeq" id="WP_069111428.1">
    <property type="nucleotide sequence ID" value="NZ_FNUC01000004.1"/>
</dbReference>
<dbReference type="PANTHER" id="PTHR43649">
    <property type="entry name" value="ARABINOSE-BINDING PROTEIN-RELATED"/>
    <property type="match status" value="1"/>
</dbReference>
<evidence type="ECO:0000256" key="4">
    <source>
        <dbReference type="SAM" id="SignalP"/>
    </source>
</evidence>
<evidence type="ECO:0000313" key="6">
    <source>
        <dbReference type="Proteomes" id="UP000181980"/>
    </source>
</evidence>
<feature type="chain" id="PRO_5038619313" evidence="4">
    <location>
        <begin position="22"/>
        <end position="467"/>
    </location>
</feature>
<dbReference type="AlphaFoldDB" id="A0A1H5PYJ1"/>
<protein>
    <submittedName>
        <fullName evidence="5">Carbohydrate ABC transporter substrate-binding protein, CUT1 family</fullName>
    </submittedName>
</protein>
<name>A0A1H5PYJ1_9ACTN</name>
<dbReference type="Gene3D" id="3.40.190.10">
    <property type="entry name" value="Periplasmic binding protein-like II"/>
    <property type="match status" value="2"/>
</dbReference>
<comment type="similarity">
    <text evidence="1">Belongs to the bacterial solute-binding protein 1 family.</text>
</comment>
<dbReference type="PANTHER" id="PTHR43649:SF34">
    <property type="entry name" value="ABC TRANSPORTER PERIPLASMIC-BINDING PROTEIN YCJN-RELATED"/>
    <property type="match status" value="1"/>
</dbReference>
<dbReference type="Pfam" id="PF01547">
    <property type="entry name" value="SBP_bac_1"/>
    <property type="match status" value="1"/>
</dbReference>
<dbReference type="InterPro" id="IPR006059">
    <property type="entry name" value="SBP"/>
</dbReference>
<keyword evidence="2" id="KW-0813">Transport</keyword>
<evidence type="ECO:0000313" key="5">
    <source>
        <dbReference type="EMBL" id="SEF18805.1"/>
    </source>
</evidence>